<comment type="catalytic activity">
    <reaction evidence="1">
        <text>ATP + protein L-histidine = ADP + protein N-phospho-L-histidine.</text>
        <dbReference type="EC" id="2.7.13.3"/>
    </reaction>
</comment>
<evidence type="ECO:0000256" key="3">
    <source>
        <dbReference type="ARBA" id="ARBA00012438"/>
    </source>
</evidence>
<dbReference type="InterPro" id="IPR005467">
    <property type="entry name" value="His_kinase_dom"/>
</dbReference>
<dbReference type="RefSeq" id="WP_007120842.1">
    <property type="nucleotide sequence ID" value="NZ_ABID01000012.1"/>
</dbReference>
<keyword evidence="6" id="KW-0418">Kinase</keyword>
<dbReference type="Gene3D" id="3.30.565.10">
    <property type="entry name" value="Histidine kinase-like ATPase, C-terminal domain"/>
    <property type="match status" value="1"/>
</dbReference>
<dbReference type="Gene3D" id="3.30.450.40">
    <property type="match status" value="1"/>
</dbReference>
<keyword evidence="4" id="KW-0597">Phosphoprotein</keyword>
<dbReference type="Pfam" id="PF01590">
    <property type="entry name" value="GAF"/>
    <property type="match status" value="1"/>
</dbReference>
<dbReference type="InterPro" id="IPR008807">
    <property type="entry name" value="ROS_MUCR"/>
</dbReference>
<evidence type="ECO:0000256" key="2">
    <source>
        <dbReference type="ARBA" id="ARBA00007031"/>
    </source>
</evidence>
<dbReference type="InterPro" id="IPR003018">
    <property type="entry name" value="GAF"/>
</dbReference>
<evidence type="ECO:0000259" key="5">
    <source>
        <dbReference type="PROSITE" id="PS50109"/>
    </source>
</evidence>
<evidence type="ECO:0000256" key="1">
    <source>
        <dbReference type="ARBA" id="ARBA00000085"/>
    </source>
</evidence>
<dbReference type="InterPro" id="IPR004358">
    <property type="entry name" value="Sig_transdc_His_kin-like_C"/>
</dbReference>
<dbReference type="PROSITE" id="PS50109">
    <property type="entry name" value="HIS_KIN"/>
    <property type="match status" value="1"/>
</dbReference>
<keyword evidence="7" id="KW-1185">Reference proteome</keyword>
<accession>A0ABM9X280</accession>
<dbReference type="SUPFAM" id="SSF55874">
    <property type="entry name" value="ATPase domain of HSP90 chaperone/DNA topoisomerase II/histidine kinase"/>
    <property type="match status" value="1"/>
</dbReference>
<dbReference type="Gene3D" id="1.10.10.1550">
    <property type="entry name" value="ROS/MUCR transcriptional regulator protein"/>
    <property type="match status" value="1"/>
</dbReference>
<dbReference type="InterPro" id="IPR041920">
    <property type="entry name" value="ROS/MUCR_sf"/>
</dbReference>
<evidence type="ECO:0000313" key="6">
    <source>
        <dbReference type="EMBL" id="EDQ03581.1"/>
    </source>
</evidence>
<dbReference type="EC" id="2.7.13.3" evidence="3"/>
<dbReference type="SMART" id="SM00065">
    <property type="entry name" value="GAF"/>
    <property type="match status" value="1"/>
</dbReference>
<dbReference type="SUPFAM" id="SSF55781">
    <property type="entry name" value="GAF domain-like"/>
    <property type="match status" value="1"/>
</dbReference>
<dbReference type="SMART" id="SM00387">
    <property type="entry name" value="HATPase_c"/>
    <property type="match status" value="1"/>
</dbReference>
<dbReference type="InterPro" id="IPR029016">
    <property type="entry name" value="GAF-like_dom_sf"/>
</dbReference>
<comment type="similarity">
    <text evidence="2">Belongs to the ros/MucR family.</text>
</comment>
<dbReference type="InterPro" id="IPR036097">
    <property type="entry name" value="HisK_dim/P_sf"/>
</dbReference>
<protein>
    <recommendedName>
        <fullName evidence="3">histidine kinase</fullName>
        <ecNumber evidence="3">2.7.13.3</ecNumber>
    </recommendedName>
</protein>
<dbReference type="PANTHER" id="PTHR43547:SF2">
    <property type="entry name" value="HYBRID SIGNAL TRANSDUCTION HISTIDINE KINASE C"/>
    <property type="match status" value="1"/>
</dbReference>
<dbReference type="PANTHER" id="PTHR43547">
    <property type="entry name" value="TWO-COMPONENT HISTIDINE KINASE"/>
    <property type="match status" value="1"/>
</dbReference>
<keyword evidence="6" id="KW-0808">Transferase</keyword>
<feature type="domain" description="Histidine kinase" evidence="5">
    <location>
        <begin position="184"/>
        <end position="402"/>
    </location>
</feature>
<organism evidence="6 7">
    <name type="scientific">Sulfitobacter indolifex HEL-45</name>
    <dbReference type="NCBI Taxonomy" id="391624"/>
    <lineage>
        <taxon>Bacteria</taxon>
        <taxon>Pseudomonadati</taxon>
        <taxon>Pseudomonadota</taxon>
        <taxon>Alphaproteobacteria</taxon>
        <taxon>Rhodobacterales</taxon>
        <taxon>Roseobacteraceae</taxon>
        <taxon>Sulfitobacter</taxon>
    </lineage>
</organism>
<dbReference type="Pfam" id="PF02518">
    <property type="entry name" value="HATPase_c"/>
    <property type="match status" value="1"/>
</dbReference>
<dbReference type="Pfam" id="PF00512">
    <property type="entry name" value="HisKA"/>
    <property type="match status" value="1"/>
</dbReference>
<dbReference type="SMART" id="SM00388">
    <property type="entry name" value="HisKA"/>
    <property type="match status" value="1"/>
</dbReference>
<sequence length="476" mass="51865">MNYDHLALSEFGIPLSDFDIRFDKITHLASRLLSTPVSLLTVIDDTADLQLLKSAVGVPDELHQNRATPLSHSFCKYVRDSGAPLSLTDARADPIHMHNPAIDAFGVVSYLGVPFHGERGEPIGALCCMDIRPREWADQDVEILMHLASIADDQFQLASAVRDRARAKLLAERAALARSSFLSHANHEVRTPLSAISGAARLLSAASTDTKTRSLVEVIDRNTLRLRALTDDLIRIAELDTATASIEAESVDLIELIKDIFAKYEGAAHSKGLNLVLSTETINSLTFLFDAAVLTNVIDRLVSNAIKFTAVGDVRITVEETPPNAFVIIRVSDTGVGIGPNLQGKLFEEFEGHDPRTAREGGGTGLGMNIIKREIELLGGTISLTSHLGKGTQFEVYLPTAGSLANNTQLESEPQSDPSQLTCLECGAKLSLLRRHLRQEHGMSPEVYRAKWGLPEDFELSSGAYRAMRAAAKRDK</sequence>
<dbReference type="Proteomes" id="UP000003257">
    <property type="component" value="Unassembled WGS sequence"/>
</dbReference>
<proteinExistence type="inferred from homology"/>
<dbReference type="InterPro" id="IPR003661">
    <property type="entry name" value="HisK_dim/P_dom"/>
</dbReference>
<dbReference type="Pfam" id="PF05443">
    <property type="entry name" value="ROS_MUCR"/>
    <property type="match status" value="1"/>
</dbReference>
<name>A0ABM9X280_9RHOB</name>
<dbReference type="InterPro" id="IPR036890">
    <property type="entry name" value="HATPase_C_sf"/>
</dbReference>
<evidence type="ECO:0000313" key="7">
    <source>
        <dbReference type="Proteomes" id="UP000003257"/>
    </source>
</evidence>
<reference evidence="6 7" key="1">
    <citation type="submission" date="2007-11" db="EMBL/GenBank/DDBJ databases">
        <authorList>
            <person name="Wagner-Dobler I."/>
            <person name="Ferriera S."/>
            <person name="Johnson J."/>
            <person name="Kravitz S."/>
            <person name="Beeson K."/>
            <person name="Sutton G."/>
            <person name="Rogers Y.-H."/>
            <person name="Friedman R."/>
            <person name="Frazier M."/>
            <person name="Venter J.C."/>
        </authorList>
    </citation>
    <scope>NUCLEOTIDE SEQUENCE [LARGE SCALE GENOMIC DNA]</scope>
    <source>
        <strain evidence="6 7">HEL-45</strain>
    </source>
</reference>
<dbReference type="Gene3D" id="1.10.287.130">
    <property type="match status" value="1"/>
</dbReference>
<dbReference type="GO" id="GO:0016301">
    <property type="term" value="F:kinase activity"/>
    <property type="evidence" value="ECO:0007669"/>
    <property type="project" value="UniProtKB-KW"/>
</dbReference>
<dbReference type="CDD" id="cd00082">
    <property type="entry name" value="HisKA"/>
    <property type="match status" value="1"/>
</dbReference>
<dbReference type="PRINTS" id="PR00344">
    <property type="entry name" value="BCTRLSENSOR"/>
</dbReference>
<dbReference type="EMBL" id="ABID01000012">
    <property type="protein sequence ID" value="EDQ03581.1"/>
    <property type="molecule type" value="Genomic_DNA"/>
</dbReference>
<evidence type="ECO:0000256" key="4">
    <source>
        <dbReference type="ARBA" id="ARBA00022553"/>
    </source>
</evidence>
<dbReference type="InterPro" id="IPR003594">
    <property type="entry name" value="HATPase_dom"/>
</dbReference>
<comment type="caution">
    <text evidence="6">The sequence shown here is derived from an EMBL/GenBank/DDBJ whole genome shotgun (WGS) entry which is preliminary data.</text>
</comment>
<gene>
    <name evidence="6" type="ORF">OIHEL45_16456</name>
</gene>
<dbReference type="SUPFAM" id="SSF47384">
    <property type="entry name" value="Homodimeric domain of signal transducing histidine kinase"/>
    <property type="match status" value="1"/>
</dbReference>